<feature type="chain" id="PRO_5043310311" evidence="2">
    <location>
        <begin position="23"/>
        <end position="211"/>
    </location>
</feature>
<dbReference type="PROSITE" id="PS51257">
    <property type="entry name" value="PROKAR_LIPOPROTEIN"/>
    <property type="match status" value="1"/>
</dbReference>
<dbReference type="Proteomes" id="UP000465778">
    <property type="component" value="Unassembled WGS sequence"/>
</dbReference>
<name>A0A380XCD5_CYTFI</name>
<dbReference type="PANTHER" id="PTHR39176:SF1">
    <property type="entry name" value="PERIPLASMIC PROTEIN"/>
    <property type="match status" value="1"/>
</dbReference>
<accession>A0A380XCD5</accession>
<sequence>MENNKRFLAVLLTIALSGVLSACGNSSEESNSEPTSNSSAQEEDIETTEKEPDGSQEIEEEKPDGSSNTTQSHDKDNSVEASNDVDAIDKNESHESSKDEYLKKLNKMEEADRNSEAKTTTAEMVEQEEERYRTWDDELNKINGVLEEQLKNDQMDQLREEQRKWIQQRDETAKNSSLKYKGGSMEQLEYVAALASLTRERCYSLVAKYMK</sequence>
<dbReference type="GeneID" id="67522457"/>
<dbReference type="InterPro" id="IPR009739">
    <property type="entry name" value="LprI-like_N"/>
</dbReference>
<feature type="compositionally biased region" description="Basic and acidic residues" evidence="1">
    <location>
        <begin position="87"/>
        <end position="116"/>
    </location>
</feature>
<feature type="compositionally biased region" description="Low complexity" evidence="1">
    <location>
        <begin position="25"/>
        <end position="39"/>
    </location>
</feature>
<organism evidence="3 4">
    <name type="scientific">Cytobacillus firmus</name>
    <name type="common">Bacillus firmus</name>
    <dbReference type="NCBI Taxonomy" id="1399"/>
    <lineage>
        <taxon>Bacteria</taxon>
        <taxon>Bacillati</taxon>
        <taxon>Bacillota</taxon>
        <taxon>Bacilli</taxon>
        <taxon>Bacillales</taxon>
        <taxon>Bacillaceae</taxon>
        <taxon>Cytobacillus</taxon>
    </lineage>
</organism>
<dbReference type="Gene3D" id="1.20.1270.180">
    <property type="match status" value="1"/>
</dbReference>
<reference evidence="3 4" key="1">
    <citation type="journal article" date="2020" name="G3 (Bethesda)">
        <title>Whole Genome Sequencing and Comparative Genomics of Two Nematicidal Bacillus Strains Reveals a Wide Range of Possible Virulence Factors.</title>
        <authorList>
            <person name="Susic N."/>
            <person name="Janezic S."/>
            <person name="Rupnik M."/>
            <person name="Geric Stare B."/>
        </authorList>
    </citation>
    <scope>NUCLEOTIDE SEQUENCE [LARGE SCALE GENOMIC DNA]</scope>
    <source>
        <strain evidence="3 4">I-1582</strain>
    </source>
</reference>
<feature type="signal peptide" evidence="2">
    <location>
        <begin position="1"/>
        <end position="22"/>
    </location>
</feature>
<gene>
    <name evidence="3" type="ORF">KIS1582_3240</name>
</gene>
<feature type="region of interest" description="Disordered" evidence="1">
    <location>
        <begin position="22"/>
        <end position="131"/>
    </location>
</feature>
<proteinExistence type="predicted"/>
<dbReference type="AlphaFoldDB" id="A0A380XCD5"/>
<keyword evidence="2" id="KW-0732">Signal</keyword>
<evidence type="ECO:0000256" key="2">
    <source>
        <dbReference type="SAM" id="SignalP"/>
    </source>
</evidence>
<evidence type="ECO:0000313" key="4">
    <source>
        <dbReference type="Proteomes" id="UP000465778"/>
    </source>
</evidence>
<protein>
    <submittedName>
        <fullName evidence="3">Uncharacterized protein</fullName>
    </submittedName>
</protein>
<evidence type="ECO:0000256" key="1">
    <source>
        <dbReference type="SAM" id="MobiDB-lite"/>
    </source>
</evidence>
<dbReference type="OrthoDB" id="2438161at2"/>
<dbReference type="RefSeq" id="WP_061792379.1">
    <property type="nucleotide sequence ID" value="NZ_JARTGM010000031.1"/>
</dbReference>
<dbReference type="Pfam" id="PF07007">
    <property type="entry name" value="LprI"/>
    <property type="match status" value="1"/>
</dbReference>
<comment type="caution">
    <text evidence="3">The sequence shown here is derived from an EMBL/GenBank/DDBJ whole genome shotgun (WGS) entry which is preliminary data.</text>
</comment>
<dbReference type="EMBL" id="VDEM01000041">
    <property type="protein sequence ID" value="KAF0822996.1"/>
    <property type="molecule type" value="Genomic_DNA"/>
</dbReference>
<dbReference type="PANTHER" id="PTHR39176">
    <property type="entry name" value="PERIPLASMIC PROTEIN-RELATED"/>
    <property type="match status" value="1"/>
</dbReference>
<evidence type="ECO:0000313" key="3">
    <source>
        <dbReference type="EMBL" id="KAF0822996.1"/>
    </source>
</evidence>